<sequence length="336" mass="37839">MDVSIATLQPTCCFPLRAPKTITNDRGSSLSFIRTSIQMSPYPLKAPKEMNPEGSENGEKEGGVGSLDDHKMTRICDKLIEDRADAEDDPGMKHKVLRLGRKLKEIDEDVQRHNELLKLIFVHLHTVSESYFENLEEQNALASIGNKCLAAVQAYDSATDSIEALNAAELKFQDIIDSPSVDAACRKIDHLAEKNQLDSALVMMITKAWSAAKESSMTKDEVKGVLYHLYVTARGNLQKLMPKEIRIVKYLLTIEDPEERLSALQDAFTPGEELEGKDVDNLFTTPEKLHTWIKAVVDAYHFSREGTLIREARDLMNPKIIKKLEDLKKVVENKFL</sequence>
<proteinExistence type="predicted"/>
<dbReference type="EMBL" id="JBEDUW010000243">
    <property type="protein sequence ID" value="KAK9903033.1"/>
    <property type="molecule type" value="Genomic_DNA"/>
</dbReference>
<dbReference type="GO" id="GO:0009535">
    <property type="term" value="C:chloroplast thylakoid membrane"/>
    <property type="evidence" value="ECO:0007669"/>
    <property type="project" value="TreeGrafter"/>
</dbReference>
<evidence type="ECO:0000313" key="3">
    <source>
        <dbReference type="Proteomes" id="UP001457282"/>
    </source>
</evidence>
<accession>A0AAW1VLQ2</accession>
<organism evidence="2 3">
    <name type="scientific">Rubus argutus</name>
    <name type="common">Southern blackberry</name>
    <dbReference type="NCBI Taxonomy" id="59490"/>
    <lineage>
        <taxon>Eukaryota</taxon>
        <taxon>Viridiplantae</taxon>
        <taxon>Streptophyta</taxon>
        <taxon>Embryophyta</taxon>
        <taxon>Tracheophyta</taxon>
        <taxon>Spermatophyta</taxon>
        <taxon>Magnoliopsida</taxon>
        <taxon>eudicotyledons</taxon>
        <taxon>Gunneridae</taxon>
        <taxon>Pentapetalae</taxon>
        <taxon>rosids</taxon>
        <taxon>fabids</taxon>
        <taxon>Rosales</taxon>
        <taxon>Rosaceae</taxon>
        <taxon>Rosoideae</taxon>
        <taxon>Rosoideae incertae sedis</taxon>
        <taxon>Rubus</taxon>
    </lineage>
</organism>
<feature type="compositionally biased region" description="Basic and acidic residues" evidence="1">
    <location>
        <begin position="46"/>
        <end position="67"/>
    </location>
</feature>
<dbReference type="GO" id="GO:0009941">
    <property type="term" value="C:chloroplast envelope"/>
    <property type="evidence" value="ECO:0007669"/>
    <property type="project" value="TreeGrafter"/>
</dbReference>
<gene>
    <name evidence="2" type="ORF">M0R45_001331</name>
</gene>
<dbReference type="PANTHER" id="PTHR31755">
    <property type="entry name" value="FOLATE RECEPTOR-LIKE"/>
    <property type="match status" value="1"/>
</dbReference>
<keyword evidence="3" id="KW-1185">Reference proteome</keyword>
<evidence type="ECO:0000313" key="2">
    <source>
        <dbReference type="EMBL" id="KAK9903033.1"/>
    </source>
</evidence>
<name>A0AAW1VLQ2_RUBAR</name>
<dbReference type="Proteomes" id="UP001457282">
    <property type="component" value="Unassembled WGS sequence"/>
</dbReference>
<evidence type="ECO:0000256" key="1">
    <source>
        <dbReference type="SAM" id="MobiDB-lite"/>
    </source>
</evidence>
<dbReference type="PANTHER" id="PTHR31755:SF3">
    <property type="entry name" value="EXOCYST COMPLEX COMPONENT SEC6"/>
    <property type="match status" value="1"/>
</dbReference>
<protein>
    <submittedName>
        <fullName evidence="2">Uncharacterized protein</fullName>
    </submittedName>
</protein>
<reference evidence="2 3" key="1">
    <citation type="journal article" date="2023" name="G3 (Bethesda)">
        <title>A chromosome-length genome assembly and annotation of blackberry (Rubus argutus, cv. 'Hillquist').</title>
        <authorList>
            <person name="Bruna T."/>
            <person name="Aryal R."/>
            <person name="Dudchenko O."/>
            <person name="Sargent D.J."/>
            <person name="Mead D."/>
            <person name="Buti M."/>
            <person name="Cavallini A."/>
            <person name="Hytonen T."/>
            <person name="Andres J."/>
            <person name="Pham M."/>
            <person name="Weisz D."/>
            <person name="Mascagni F."/>
            <person name="Usai G."/>
            <person name="Natali L."/>
            <person name="Bassil N."/>
            <person name="Fernandez G.E."/>
            <person name="Lomsadze A."/>
            <person name="Armour M."/>
            <person name="Olukolu B."/>
            <person name="Poorten T."/>
            <person name="Britton C."/>
            <person name="Davik J."/>
            <person name="Ashrafi H."/>
            <person name="Aiden E.L."/>
            <person name="Borodovsky M."/>
            <person name="Worthington M."/>
        </authorList>
    </citation>
    <scope>NUCLEOTIDE SEQUENCE [LARGE SCALE GENOMIC DNA]</scope>
    <source>
        <strain evidence="2">PI 553951</strain>
    </source>
</reference>
<comment type="caution">
    <text evidence="2">The sequence shown here is derived from an EMBL/GenBank/DDBJ whole genome shotgun (WGS) entry which is preliminary data.</text>
</comment>
<dbReference type="AlphaFoldDB" id="A0AAW1VLQ2"/>
<feature type="region of interest" description="Disordered" evidence="1">
    <location>
        <begin position="43"/>
        <end position="67"/>
    </location>
</feature>
<dbReference type="InterPro" id="IPR040320">
    <property type="entry name" value="At4g37920-like"/>
</dbReference>